<accession>A0ACB7CGW1</accession>
<name>A0ACB7CGW1_9ASCO</name>
<reference evidence="1 2" key="1">
    <citation type="journal article" date="2021" name="Commun. Biol.">
        <title>Genomic insights into the host specific adaptation of the Pneumocystis genus.</title>
        <authorList>
            <person name="Cisse O.H."/>
            <person name="Ma L."/>
            <person name="Dekker J.P."/>
            <person name="Khil P.P."/>
            <person name="Youn J.-H."/>
            <person name="Brenchley J.M."/>
            <person name="Blair R."/>
            <person name="Pahar B."/>
            <person name="Chabe M."/>
            <person name="Van Rompay K.K.A."/>
            <person name="Keesler R."/>
            <person name="Sukura A."/>
            <person name="Hirsch V."/>
            <person name="Kutty G."/>
            <person name="Liu Y."/>
            <person name="Peng L."/>
            <person name="Chen J."/>
            <person name="Song J."/>
            <person name="Weissenbacher-Lang C."/>
            <person name="Xu J."/>
            <person name="Upham N.S."/>
            <person name="Stajich J.E."/>
            <person name="Cuomo C.A."/>
            <person name="Cushion M.T."/>
            <person name="Kovacs J.A."/>
        </authorList>
    </citation>
    <scope>NUCLEOTIDE SEQUENCE [LARGE SCALE GENOMIC DNA]</scope>
    <source>
        <strain evidence="1 2">RABM</strain>
    </source>
</reference>
<evidence type="ECO:0000313" key="1">
    <source>
        <dbReference type="EMBL" id="KAG4304324.1"/>
    </source>
</evidence>
<sequence>MSLHVHENPYTSSISLSTVLIPLFFSLGGVICVFLLIFTIYYINCRYHNSVFLGHGNSEHEDLIHEETLLMQTASEGEIESYFRAKAFQEANPPGSMLTDISLSQFMSIQEKGVSAWEFESFFENMNCFVEARTEITFYDSECSVQTNLPIPKTNEIYYWEAKLHDFPDCSIVSIGLTTKPYPLYRLPGWNRHSIGYISDGSKRHSQPFSGRPYGPIFKQGDVVGVGYKPRTGTVFFTRNGKRLEDAAQLLKTNLFPTVGASGPCQIHVNFGQYGFVFIEANVKKWGLAPMVGTLAPPPAYQSALLTPPAYQDSITFFYQGQQCFLNRNSSDSSDLTRGNSENIVSIFGEDNT</sequence>
<protein>
    <submittedName>
        <fullName evidence="1">Uncharacterized protein</fullName>
    </submittedName>
</protein>
<evidence type="ECO:0000313" key="2">
    <source>
        <dbReference type="Proteomes" id="UP000768646"/>
    </source>
</evidence>
<organism evidence="1 2">
    <name type="scientific">Pneumocystis oryctolagi</name>
    <dbReference type="NCBI Taxonomy" id="42067"/>
    <lineage>
        <taxon>Eukaryota</taxon>
        <taxon>Fungi</taxon>
        <taxon>Dikarya</taxon>
        <taxon>Ascomycota</taxon>
        <taxon>Taphrinomycotina</taxon>
        <taxon>Pneumocystomycetes</taxon>
        <taxon>Pneumocystaceae</taxon>
        <taxon>Pneumocystis</taxon>
    </lineage>
</organism>
<gene>
    <name evidence="1" type="ORF">PORY_002299</name>
</gene>
<keyword evidence="2" id="KW-1185">Reference proteome</keyword>
<dbReference type="EMBL" id="JABTEG010000009">
    <property type="protein sequence ID" value="KAG4304324.1"/>
    <property type="molecule type" value="Genomic_DNA"/>
</dbReference>
<dbReference type="Proteomes" id="UP000768646">
    <property type="component" value="Unassembled WGS sequence"/>
</dbReference>
<proteinExistence type="predicted"/>
<comment type="caution">
    <text evidence="1">The sequence shown here is derived from an EMBL/GenBank/DDBJ whole genome shotgun (WGS) entry which is preliminary data.</text>
</comment>